<keyword evidence="2" id="KW-1185">Reference proteome</keyword>
<proteinExistence type="predicted"/>
<dbReference type="EMBL" id="CM017634">
    <property type="protein sequence ID" value="TYH37782.1"/>
    <property type="molecule type" value="Genomic_DNA"/>
</dbReference>
<organism evidence="1 2">
    <name type="scientific">Gossypium tomentosum</name>
    <name type="common">Hawaiian cotton</name>
    <name type="synonym">Gossypium sandvicense</name>
    <dbReference type="NCBI Taxonomy" id="34277"/>
    <lineage>
        <taxon>Eukaryota</taxon>
        <taxon>Viridiplantae</taxon>
        <taxon>Streptophyta</taxon>
        <taxon>Embryophyta</taxon>
        <taxon>Tracheophyta</taxon>
        <taxon>Spermatophyta</taxon>
        <taxon>Magnoliopsida</taxon>
        <taxon>eudicotyledons</taxon>
        <taxon>Gunneridae</taxon>
        <taxon>Pentapetalae</taxon>
        <taxon>rosids</taxon>
        <taxon>malvids</taxon>
        <taxon>Malvales</taxon>
        <taxon>Malvaceae</taxon>
        <taxon>Malvoideae</taxon>
        <taxon>Gossypium</taxon>
    </lineage>
</organism>
<dbReference type="Proteomes" id="UP000322667">
    <property type="component" value="Chromosome D12"/>
</dbReference>
<evidence type="ECO:0000313" key="2">
    <source>
        <dbReference type="Proteomes" id="UP000322667"/>
    </source>
</evidence>
<dbReference type="AlphaFoldDB" id="A0A5D2I628"/>
<evidence type="ECO:0000313" key="1">
    <source>
        <dbReference type="EMBL" id="TYH37782.1"/>
    </source>
</evidence>
<accession>A0A5D2I628</accession>
<sequence>MAVIVVYGAESFKKSGENAQTSRMPLDFRPLFIGGGYLRRPHGEAPPLVDSREVPGVWRWLIGERWRQWAREEACGG</sequence>
<reference evidence="1 2" key="1">
    <citation type="submission" date="2019-07" db="EMBL/GenBank/DDBJ databases">
        <title>WGS assembly of Gossypium tomentosum.</title>
        <authorList>
            <person name="Chen Z.J."/>
            <person name="Sreedasyam A."/>
            <person name="Ando A."/>
            <person name="Song Q."/>
            <person name="De L."/>
            <person name="Hulse-Kemp A."/>
            <person name="Ding M."/>
            <person name="Ye W."/>
            <person name="Kirkbride R."/>
            <person name="Jenkins J."/>
            <person name="Plott C."/>
            <person name="Lovell J."/>
            <person name="Lin Y.-M."/>
            <person name="Vaughn R."/>
            <person name="Liu B."/>
            <person name="Li W."/>
            <person name="Simpson S."/>
            <person name="Scheffler B."/>
            <person name="Saski C."/>
            <person name="Grover C."/>
            <person name="Hu G."/>
            <person name="Conover J."/>
            <person name="Carlson J."/>
            <person name="Shu S."/>
            <person name="Boston L."/>
            <person name="Williams M."/>
            <person name="Peterson D."/>
            <person name="Mcgee K."/>
            <person name="Jones D."/>
            <person name="Wendel J."/>
            <person name="Stelly D."/>
            <person name="Grimwood J."/>
            <person name="Schmutz J."/>
        </authorList>
    </citation>
    <scope>NUCLEOTIDE SEQUENCE [LARGE SCALE GENOMIC DNA]</scope>
    <source>
        <strain evidence="1">7179.01</strain>
    </source>
</reference>
<gene>
    <name evidence="1" type="ORF">ES332_D12G064300v1</name>
</gene>
<protein>
    <submittedName>
        <fullName evidence="1">Uncharacterized protein</fullName>
    </submittedName>
</protein>
<name>A0A5D2I628_GOSTO</name>